<keyword evidence="2" id="KW-1185">Reference proteome</keyword>
<sequence>MISAIGTPFMTRQNVAVRVFASAAKRLREADRKP</sequence>
<gene>
    <name evidence="1" type="ORF">SAMN05428963_10726</name>
</gene>
<evidence type="ECO:0000313" key="1">
    <source>
        <dbReference type="EMBL" id="SKA16508.1"/>
    </source>
</evidence>
<dbReference type="AlphaFoldDB" id="A0A1T4RL81"/>
<name>A0A1T4RL81_9HYPH</name>
<dbReference type="Proteomes" id="UP000190135">
    <property type="component" value="Unassembled WGS sequence"/>
</dbReference>
<proteinExistence type="predicted"/>
<dbReference type="EMBL" id="FUXL01000007">
    <property type="protein sequence ID" value="SKA16508.1"/>
    <property type="molecule type" value="Genomic_DNA"/>
</dbReference>
<accession>A0A1T4RL81</accession>
<protein>
    <submittedName>
        <fullName evidence="1">Uncharacterized protein</fullName>
    </submittedName>
</protein>
<evidence type="ECO:0000313" key="2">
    <source>
        <dbReference type="Proteomes" id="UP000190135"/>
    </source>
</evidence>
<reference evidence="1 2" key="1">
    <citation type="submission" date="2017-02" db="EMBL/GenBank/DDBJ databases">
        <authorList>
            <person name="Peterson S.W."/>
        </authorList>
    </citation>
    <scope>NUCLEOTIDE SEQUENCE [LARGE SCALE GENOMIC DNA]</scope>
    <source>
        <strain evidence="1 2">USBA 369</strain>
    </source>
</reference>
<organism evidence="1 2">
    <name type="scientific">Consotaella salsifontis</name>
    <dbReference type="NCBI Taxonomy" id="1365950"/>
    <lineage>
        <taxon>Bacteria</taxon>
        <taxon>Pseudomonadati</taxon>
        <taxon>Pseudomonadota</taxon>
        <taxon>Alphaproteobacteria</taxon>
        <taxon>Hyphomicrobiales</taxon>
        <taxon>Aurantimonadaceae</taxon>
        <taxon>Consotaella</taxon>
    </lineage>
</organism>
<dbReference type="STRING" id="1365950.SAMN05428963_10726"/>